<feature type="transmembrane region" description="Helical" evidence="1">
    <location>
        <begin position="35"/>
        <end position="54"/>
    </location>
</feature>
<dbReference type="InterPro" id="IPR004697">
    <property type="entry name" value="AbgT"/>
</dbReference>
<dbReference type="eggNOG" id="COG2978">
    <property type="taxonomic scope" value="Bacteria"/>
</dbReference>
<name>A0A099JMJ8_9MICO</name>
<dbReference type="STRING" id="1001240.GY21_05235"/>
<dbReference type="Proteomes" id="UP000029864">
    <property type="component" value="Unassembled WGS sequence"/>
</dbReference>
<feature type="transmembrane region" description="Helical" evidence="1">
    <location>
        <begin position="219"/>
        <end position="237"/>
    </location>
</feature>
<accession>A0A099JMJ8</accession>
<dbReference type="PANTHER" id="PTHR30282">
    <property type="entry name" value="P-AMINOBENZOYL GLUTAMATE TRANSPORTER"/>
    <property type="match status" value="1"/>
</dbReference>
<feature type="transmembrane region" description="Helical" evidence="1">
    <location>
        <begin position="453"/>
        <end position="471"/>
    </location>
</feature>
<dbReference type="GO" id="GO:1902604">
    <property type="term" value="P:p-aminobenzoyl-glutamate transmembrane transport"/>
    <property type="evidence" value="ECO:0007669"/>
    <property type="project" value="InterPro"/>
</dbReference>
<gene>
    <name evidence="3" type="ORF">BJ997_000408</name>
    <name evidence="2" type="ORF">GY21_05235</name>
</gene>
<sequence>MTTTNVARPQSKAIRAAFRTFAAIERVGNLLPHPFWLFCILAGLLIALSAFLQYSGVSAVNPTSGDTVTVRSLLSAEGMQVMIGQAVTNFANFPPLATILTTMLGIAIAERSGLIDAVLRNTVTKVPTKYVTFALSMAAMIGHVAGDAAYVTLIPLGALVFRAVGKSPVLGAIVAFVSISAGYDASPVLTTTDVLLSSITTAAATTIDPSVTVTPLANYFFGLASSVLIAVTITIVVEKVLSKRPDLAEDVANNPSTTSLTELQITPAQRKGMRVAGIVSIVFLAAIVIAMIPSNSVLRGEGGSILASPVIAGMAFIIGLFFGIVGWVYGRVAGTFASSADAIAAMVEGIKTMAPILVLFFAISQFLAYFKWTGIGEVLAITGAGTLDNTNAPGWLILLGIAILISFMNLVITSGSAMWSLAAPIFVPMLMLLDIPPETTQAMYRIADSVTNSVTPMSPYFVMALGYIQVYRKSAGIGTLASFTIPLAMVVWVVWIAFFLIWYALGIPFGI</sequence>
<feature type="transmembrane region" description="Helical" evidence="1">
    <location>
        <begin position="275"/>
        <end position="293"/>
    </location>
</feature>
<evidence type="ECO:0000313" key="3">
    <source>
        <dbReference type="EMBL" id="MBB5639860.1"/>
    </source>
</evidence>
<dbReference type="AlphaFoldDB" id="A0A099JMJ8"/>
<proteinExistence type="predicted"/>
<keyword evidence="1" id="KW-0812">Transmembrane</keyword>
<dbReference type="EMBL" id="JPXF01000014">
    <property type="protein sequence ID" value="KGJ79416.1"/>
    <property type="molecule type" value="Genomic_DNA"/>
</dbReference>
<keyword evidence="4" id="KW-1185">Reference proteome</keyword>
<evidence type="ECO:0000256" key="1">
    <source>
        <dbReference type="SAM" id="Phobius"/>
    </source>
</evidence>
<feature type="transmembrane region" description="Helical" evidence="1">
    <location>
        <begin position="350"/>
        <end position="372"/>
    </location>
</feature>
<dbReference type="EMBL" id="JACHBQ010000001">
    <property type="protein sequence ID" value="MBB5639860.1"/>
    <property type="molecule type" value="Genomic_DNA"/>
</dbReference>
<evidence type="ECO:0000313" key="4">
    <source>
        <dbReference type="Proteomes" id="UP000029864"/>
    </source>
</evidence>
<evidence type="ECO:0000313" key="5">
    <source>
        <dbReference type="Proteomes" id="UP000561726"/>
    </source>
</evidence>
<dbReference type="GO" id="GO:0015558">
    <property type="term" value="F:secondary active p-aminobenzoyl-glutamate transmembrane transporter activity"/>
    <property type="evidence" value="ECO:0007669"/>
    <property type="project" value="InterPro"/>
</dbReference>
<protein>
    <submittedName>
        <fullName evidence="3">Aminobenzoyl-glutamate transport protein</fullName>
    </submittedName>
    <submittedName>
        <fullName evidence="2">Transporter</fullName>
    </submittedName>
</protein>
<feature type="transmembrane region" description="Helical" evidence="1">
    <location>
        <begin position="130"/>
        <end position="153"/>
    </location>
</feature>
<feature type="transmembrane region" description="Helical" evidence="1">
    <location>
        <begin position="483"/>
        <end position="505"/>
    </location>
</feature>
<dbReference type="Pfam" id="PF03806">
    <property type="entry name" value="ABG_transport"/>
    <property type="match status" value="1"/>
</dbReference>
<dbReference type="RefSeq" id="WP_035835613.1">
    <property type="nucleotide sequence ID" value="NZ_JACHBQ010000001.1"/>
</dbReference>
<keyword evidence="1" id="KW-1133">Transmembrane helix</keyword>
<dbReference type="Proteomes" id="UP000561726">
    <property type="component" value="Unassembled WGS sequence"/>
</dbReference>
<comment type="caution">
    <text evidence="2">The sequence shown here is derived from an EMBL/GenBank/DDBJ whole genome shotgun (WGS) entry which is preliminary data.</text>
</comment>
<organism evidence="2 4">
    <name type="scientific">Cryobacterium roopkundense</name>
    <dbReference type="NCBI Taxonomy" id="1001240"/>
    <lineage>
        <taxon>Bacteria</taxon>
        <taxon>Bacillati</taxon>
        <taxon>Actinomycetota</taxon>
        <taxon>Actinomycetes</taxon>
        <taxon>Micrococcales</taxon>
        <taxon>Microbacteriaceae</taxon>
        <taxon>Cryobacterium</taxon>
    </lineage>
</organism>
<evidence type="ECO:0000313" key="2">
    <source>
        <dbReference type="EMBL" id="KGJ79416.1"/>
    </source>
</evidence>
<feature type="transmembrane region" description="Helical" evidence="1">
    <location>
        <begin position="305"/>
        <end position="329"/>
    </location>
</feature>
<reference evidence="3 5" key="2">
    <citation type="submission" date="2020-08" db="EMBL/GenBank/DDBJ databases">
        <title>Sequencing the genomes of 1000 actinobacteria strains.</title>
        <authorList>
            <person name="Klenk H.-P."/>
        </authorList>
    </citation>
    <scope>NUCLEOTIDE SEQUENCE [LARGE SCALE GENOMIC DNA]</scope>
    <source>
        <strain evidence="3 5">DSM 21065</strain>
    </source>
</reference>
<feature type="transmembrane region" description="Helical" evidence="1">
    <location>
        <begin position="159"/>
        <end position="181"/>
    </location>
</feature>
<feature type="transmembrane region" description="Helical" evidence="1">
    <location>
        <begin position="392"/>
        <end position="412"/>
    </location>
</feature>
<dbReference type="PANTHER" id="PTHR30282:SF0">
    <property type="entry name" value="P-AMINOBENZOYL-GLUTAMATE TRANSPORT PROTEIN"/>
    <property type="match status" value="1"/>
</dbReference>
<keyword evidence="1" id="KW-0472">Membrane</keyword>
<reference evidence="2 4" key="1">
    <citation type="submission" date="2014-08" db="EMBL/GenBank/DDBJ databases">
        <authorList>
            <person name="Sisinthy S."/>
        </authorList>
    </citation>
    <scope>NUCLEOTIDE SEQUENCE [LARGE SCALE GENOMIC DNA]</scope>
    <source>
        <strain evidence="2 4">RuG17</strain>
    </source>
</reference>
<dbReference type="OrthoDB" id="3314392at2"/>